<gene>
    <name evidence="2" type="ORF">ABR54_05245</name>
</gene>
<dbReference type="Pfam" id="PF00085">
    <property type="entry name" value="Thioredoxin"/>
    <property type="match status" value="1"/>
</dbReference>
<dbReference type="Proteomes" id="UP000053274">
    <property type="component" value="Unassembled WGS sequence"/>
</dbReference>
<dbReference type="PANTHER" id="PTHR43601:SF3">
    <property type="entry name" value="THIOREDOXIN, MITOCHONDRIAL"/>
    <property type="match status" value="1"/>
</dbReference>
<dbReference type="AlphaFoldDB" id="A0A0R2P978"/>
<dbReference type="CDD" id="cd02947">
    <property type="entry name" value="TRX_family"/>
    <property type="match status" value="1"/>
</dbReference>
<evidence type="ECO:0000313" key="3">
    <source>
        <dbReference type="Proteomes" id="UP000053274"/>
    </source>
</evidence>
<dbReference type="PROSITE" id="PS51352">
    <property type="entry name" value="THIOREDOXIN_2"/>
    <property type="match status" value="1"/>
</dbReference>
<organism evidence="2 3">
    <name type="scientific">Actinobacteria bacterium BACL15 MAG-120619-bin91</name>
    <dbReference type="NCBI Taxonomy" id="1655562"/>
    <lineage>
        <taxon>Bacteria</taxon>
        <taxon>Bacillati</taxon>
        <taxon>Actinomycetota</taxon>
        <taxon>Actinomycetes</taxon>
        <taxon>Actinomycetes incertae sedis</taxon>
        <taxon>ac1 cluster</taxon>
    </lineage>
</organism>
<dbReference type="EMBL" id="LIAM01000202">
    <property type="protein sequence ID" value="KRO34508.1"/>
    <property type="molecule type" value="Genomic_DNA"/>
</dbReference>
<evidence type="ECO:0000259" key="1">
    <source>
        <dbReference type="PROSITE" id="PS51352"/>
    </source>
</evidence>
<proteinExistence type="predicted"/>
<dbReference type="SUPFAM" id="SSF52833">
    <property type="entry name" value="Thioredoxin-like"/>
    <property type="match status" value="1"/>
</dbReference>
<reference evidence="2 3" key="1">
    <citation type="submission" date="2015-10" db="EMBL/GenBank/DDBJ databases">
        <title>Metagenome-Assembled Genomes uncover a global brackish microbiome.</title>
        <authorList>
            <person name="Hugerth L.W."/>
            <person name="Larsson J."/>
            <person name="Alneberg J."/>
            <person name="Lindh M.V."/>
            <person name="Legrand C."/>
            <person name="Pinhassi J."/>
            <person name="Andersson A.F."/>
        </authorList>
    </citation>
    <scope>NUCLEOTIDE SEQUENCE [LARGE SCALE GENOMIC DNA]</scope>
    <source>
        <strain evidence="2">BACL15 MAG-120619-bin91</strain>
    </source>
</reference>
<dbReference type="PANTHER" id="PTHR43601">
    <property type="entry name" value="THIOREDOXIN, MITOCHONDRIAL"/>
    <property type="match status" value="1"/>
</dbReference>
<name>A0A0R2P978_9ACTN</name>
<dbReference type="Gene3D" id="3.40.30.10">
    <property type="entry name" value="Glutaredoxin"/>
    <property type="match status" value="1"/>
</dbReference>
<comment type="caution">
    <text evidence="2">The sequence shown here is derived from an EMBL/GenBank/DDBJ whole genome shotgun (WGS) entry which is preliminary data.</text>
</comment>
<dbReference type="InterPro" id="IPR036249">
    <property type="entry name" value="Thioredoxin-like_sf"/>
</dbReference>
<protein>
    <recommendedName>
        <fullName evidence="1">Thioredoxin domain-containing protein</fullName>
    </recommendedName>
</protein>
<accession>A0A0R2P978</accession>
<feature type="domain" description="Thioredoxin" evidence="1">
    <location>
        <begin position="10"/>
        <end position="135"/>
    </location>
</feature>
<dbReference type="InterPro" id="IPR013766">
    <property type="entry name" value="Thioredoxin_domain"/>
</dbReference>
<dbReference type="GO" id="GO:0045454">
    <property type="term" value="P:cell redox homeostasis"/>
    <property type="evidence" value="ECO:0007669"/>
    <property type="project" value="TreeGrafter"/>
</dbReference>
<sequence>MESLLPIVIVLVLASAYGVWHKRTRGKIVVKSDKGLITAAMIAADLGARATLLQFSSAFCGPCRATRLLIEDVTADMADVAHVEVDAEANLELVRQLDIRSTPTTLFLDSAGREVGRAVGAPKRDQVVKAIAAIA</sequence>
<evidence type="ECO:0000313" key="2">
    <source>
        <dbReference type="EMBL" id="KRO34508.1"/>
    </source>
</evidence>